<keyword evidence="3" id="KW-1185">Reference proteome</keyword>
<protein>
    <submittedName>
        <fullName evidence="2">CLUMA_CG010431, isoform A</fullName>
    </submittedName>
</protein>
<dbReference type="Proteomes" id="UP000183832">
    <property type="component" value="Unassembled WGS sequence"/>
</dbReference>
<dbReference type="AlphaFoldDB" id="A0A1J1IEQ6"/>
<name>A0A1J1IEQ6_9DIPT</name>
<reference evidence="2 3" key="1">
    <citation type="submission" date="2015-04" db="EMBL/GenBank/DDBJ databases">
        <authorList>
            <person name="Syromyatnikov M.Y."/>
            <person name="Popov V.N."/>
        </authorList>
    </citation>
    <scope>NUCLEOTIDE SEQUENCE [LARGE SCALE GENOMIC DNA]</scope>
</reference>
<proteinExistence type="predicted"/>
<evidence type="ECO:0000256" key="1">
    <source>
        <dbReference type="SAM" id="MobiDB-lite"/>
    </source>
</evidence>
<gene>
    <name evidence="2" type="ORF">CLUMA_CG010431</name>
</gene>
<organism evidence="2 3">
    <name type="scientific">Clunio marinus</name>
    <dbReference type="NCBI Taxonomy" id="568069"/>
    <lineage>
        <taxon>Eukaryota</taxon>
        <taxon>Metazoa</taxon>
        <taxon>Ecdysozoa</taxon>
        <taxon>Arthropoda</taxon>
        <taxon>Hexapoda</taxon>
        <taxon>Insecta</taxon>
        <taxon>Pterygota</taxon>
        <taxon>Neoptera</taxon>
        <taxon>Endopterygota</taxon>
        <taxon>Diptera</taxon>
        <taxon>Nematocera</taxon>
        <taxon>Chironomoidea</taxon>
        <taxon>Chironomidae</taxon>
        <taxon>Clunio</taxon>
    </lineage>
</organism>
<feature type="compositionally biased region" description="Polar residues" evidence="1">
    <location>
        <begin position="1"/>
        <end position="17"/>
    </location>
</feature>
<feature type="region of interest" description="Disordered" evidence="1">
    <location>
        <begin position="1"/>
        <end position="29"/>
    </location>
</feature>
<sequence>MDSMETESVCSNSSSDINIPKDYSLSSTDMNMKSNSVETNNNTISKSMKLNFGVERLLSKCDRQIEKEDPIDDMIMNKNLINKNIYSPNVHDNEVLLNLSANNINEPEIGNHQLEINLLHQQLTHINNGLANQNFVLKPFPIRFGRNHNGRVNFIQSSINFIITN</sequence>
<evidence type="ECO:0000313" key="2">
    <source>
        <dbReference type="EMBL" id="CRK96921.1"/>
    </source>
</evidence>
<dbReference type="EMBL" id="CVRI01000045">
    <property type="protein sequence ID" value="CRK96921.1"/>
    <property type="molecule type" value="Genomic_DNA"/>
</dbReference>
<evidence type="ECO:0000313" key="3">
    <source>
        <dbReference type="Proteomes" id="UP000183832"/>
    </source>
</evidence>
<accession>A0A1J1IEQ6</accession>